<evidence type="ECO:0000256" key="1">
    <source>
        <dbReference type="SAM" id="MobiDB-lite"/>
    </source>
</evidence>
<evidence type="ECO:0000313" key="3">
    <source>
        <dbReference type="Proteomes" id="UP000184267"/>
    </source>
</evidence>
<dbReference type="OrthoDB" id="2751625at2759"/>
<reference evidence="2 3" key="1">
    <citation type="submission" date="2016-10" db="EMBL/GenBank/DDBJ databases">
        <title>Genome sequence of the basidiomycete white-rot fungus Trametes pubescens.</title>
        <authorList>
            <person name="Makela M.R."/>
            <person name="Granchi Z."/>
            <person name="Peng M."/>
            <person name="De Vries R.P."/>
            <person name="Grigoriev I."/>
            <person name="Riley R."/>
            <person name="Hilden K."/>
        </authorList>
    </citation>
    <scope>NUCLEOTIDE SEQUENCE [LARGE SCALE GENOMIC DNA]</scope>
    <source>
        <strain evidence="2 3">FBCC735</strain>
    </source>
</reference>
<gene>
    <name evidence="2" type="ORF">TRAPUB_6909</name>
</gene>
<feature type="compositionally biased region" description="Polar residues" evidence="1">
    <location>
        <begin position="17"/>
        <end position="26"/>
    </location>
</feature>
<dbReference type="AlphaFoldDB" id="A0A1M2V4W1"/>
<comment type="caution">
    <text evidence="2">The sequence shown here is derived from an EMBL/GenBank/DDBJ whole genome shotgun (WGS) entry which is preliminary data.</text>
</comment>
<sequence>MPDILETSVDSRTFTVAGAVSSSNEAKNPPLATEEPSHSTPAPRPLSLPPDIKDVEYSSVDDNTMQGHHVVHTVADTDDIGEQSTHQTSRLPNTARLIPTCDSLECCPLRLDCTYRGPGPFQLLLPGNAGAEDYADVSYATLDAILQQYKGQVVSMVFDASSLPNPDDAAEKVHPVELPLAWSAMARGDYADGHPGPVLFLPQLLSLKVHTSRRISLRSLLQFLQCTPMLRELTIHTATLTCPPLYVETCEDLPKVSLPYMQQVDLEGLFADTADELLSKLVVNAGTHINIHLNPGFPSQHLPGLRPMLSRVRHACLSYTALERGRDTGTGSRDRYMFSFSDIDARVAVHWDWDLAAGDPASLFLVTLDPGGGALARVHTLTVAVRGVALPSFADWYTVLRPFPSLRHLDLHVTPRPGPGADAADPLACDVRTATFRLRGAGLLGRVASVPLMFALGLAEHCHPEGVFPGGVPVIFGPFRWLYPVYSFTWRRMVCQSAE</sequence>
<dbReference type="EMBL" id="MNAD01001663">
    <property type="protein sequence ID" value="OJT02567.1"/>
    <property type="molecule type" value="Genomic_DNA"/>
</dbReference>
<accession>A0A1M2V4W1</accession>
<feature type="region of interest" description="Disordered" evidence="1">
    <location>
        <begin position="17"/>
        <end position="51"/>
    </location>
</feature>
<keyword evidence="3" id="KW-1185">Reference proteome</keyword>
<dbReference type="OMA" id="DPLACDV"/>
<proteinExistence type="predicted"/>
<name>A0A1M2V4W1_TRAPU</name>
<dbReference type="Proteomes" id="UP000184267">
    <property type="component" value="Unassembled WGS sequence"/>
</dbReference>
<organism evidence="2 3">
    <name type="scientific">Trametes pubescens</name>
    <name type="common">White-rot fungus</name>
    <dbReference type="NCBI Taxonomy" id="154538"/>
    <lineage>
        <taxon>Eukaryota</taxon>
        <taxon>Fungi</taxon>
        <taxon>Dikarya</taxon>
        <taxon>Basidiomycota</taxon>
        <taxon>Agaricomycotina</taxon>
        <taxon>Agaricomycetes</taxon>
        <taxon>Polyporales</taxon>
        <taxon>Polyporaceae</taxon>
        <taxon>Trametes</taxon>
    </lineage>
</organism>
<protein>
    <submittedName>
        <fullName evidence="2">Uncharacterized protein</fullName>
    </submittedName>
</protein>
<evidence type="ECO:0000313" key="2">
    <source>
        <dbReference type="EMBL" id="OJT02567.1"/>
    </source>
</evidence>